<organism evidence="2 3">
    <name type="scientific">Pseudomonas lini</name>
    <dbReference type="NCBI Taxonomy" id="163011"/>
    <lineage>
        <taxon>Bacteria</taxon>
        <taxon>Pseudomonadati</taxon>
        <taxon>Pseudomonadota</taxon>
        <taxon>Gammaproteobacteria</taxon>
        <taxon>Pseudomonadales</taxon>
        <taxon>Pseudomonadaceae</taxon>
        <taxon>Pseudomonas</taxon>
    </lineage>
</organism>
<evidence type="ECO:0000259" key="1">
    <source>
        <dbReference type="Pfam" id="PF18050"/>
    </source>
</evidence>
<feature type="domain" description="Cyclophilin-like" evidence="1">
    <location>
        <begin position="78"/>
        <end position="185"/>
    </location>
</feature>
<dbReference type="EMBL" id="LT629746">
    <property type="protein sequence ID" value="SDT29645.1"/>
    <property type="molecule type" value="Genomic_DNA"/>
</dbReference>
<sequence length="194" mass="21104">MQGKTVDVGTGGALSSLGAASRRHSWHRRAMQQLGMPLLLLALCSGHPAHAASTALPVAAEQDVTQAPKKSDESRLWMTVGERRFAITLADNEATRAFAATLPLTLDMEDLHGNEKKKELPDALPTSESRPGTIRNGDLMLWGSRTVVIFYKTFDSAYSYTRLGRVDDPTGLAQALGRGDVRVVFSQEQRALTK</sequence>
<dbReference type="AlphaFoldDB" id="A0A1H1Z735"/>
<reference evidence="3" key="1">
    <citation type="submission" date="2016-10" db="EMBL/GenBank/DDBJ databases">
        <authorList>
            <person name="Varghese N."/>
            <person name="Submissions S."/>
        </authorList>
    </citation>
    <scope>NUCLEOTIDE SEQUENCE [LARGE SCALE GENOMIC DNA]</scope>
    <source>
        <strain evidence="3">BS3782</strain>
    </source>
</reference>
<dbReference type="InterPro" id="IPR029000">
    <property type="entry name" value="Cyclophilin-like_dom_sf"/>
</dbReference>
<dbReference type="Gene3D" id="2.40.100.20">
    <property type="match status" value="1"/>
</dbReference>
<evidence type="ECO:0000313" key="2">
    <source>
        <dbReference type="EMBL" id="SDT29645.1"/>
    </source>
</evidence>
<keyword evidence="3" id="KW-1185">Reference proteome</keyword>
<gene>
    <name evidence="2" type="ORF">SAMN04490191_3826</name>
</gene>
<dbReference type="Proteomes" id="UP000182814">
    <property type="component" value="Chromosome I"/>
</dbReference>
<dbReference type="RefSeq" id="WP_231983783.1">
    <property type="nucleotide sequence ID" value="NZ_JYLB01000001.1"/>
</dbReference>
<dbReference type="SUPFAM" id="SSF50891">
    <property type="entry name" value="Cyclophilin-like"/>
    <property type="match status" value="1"/>
</dbReference>
<protein>
    <recommendedName>
        <fullName evidence="1">Cyclophilin-like domain-containing protein</fullName>
    </recommendedName>
</protein>
<name>A0A1H1Z735_9PSED</name>
<evidence type="ECO:0000313" key="3">
    <source>
        <dbReference type="Proteomes" id="UP000182814"/>
    </source>
</evidence>
<dbReference type="Pfam" id="PF18050">
    <property type="entry name" value="Cyclophil_like2"/>
    <property type="match status" value="1"/>
</dbReference>
<proteinExistence type="predicted"/>
<dbReference type="InterPro" id="IPR041183">
    <property type="entry name" value="Cyclophilin-like"/>
</dbReference>
<accession>A0A1H1Z735</accession>